<dbReference type="InterPro" id="IPR010642">
    <property type="entry name" value="Invasion_prot_B"/>
</dbReference>
<reference evidence="2 3" key="1">
    <citation type="submission" date="2018-10" db="EMBL/GenBank/DDBJ databases">
        <title>Notoacmeibacter sp. M2BS9Y-3-1, whole genome shotgun sequence.</title>
        <authorList>
            <person name="Tuo L."/>
        </authorList>
    </citation>
    <scope>NUCLEOTIDE SEQUENCE [LARGE SCALE GENOMIC DNA]</scope>
    <source>
        <strain evidence="2 3">M2BS9Y-3-1</strain>
    </source>
</reference>
<sequence>MARSPPVTLSFSRFQTTLFLLAGLLALAGPAPAGAQEGVVKETFGEWKLVCDTPAGASSEQCAIIQLVLDEEADIGLSAIVLRTADGKAELLRVVVPLGVVLPNGLGLLVDEKNIGNAQFTSCLADGCYAQVVLNDQLLETLKEGDSATFVVFKTPEEGIGVPIELDSFAEAYEALSAN</sequence>
<dbReference type="AlphaFoldDB" id="A0A3L7JCZ6"/>
<name>A0A3L7JCZ6_9HYPH</name>
<organism evidence="2 3">
    <name type="scientific">Notoacmeibacter ruber</name>
    <dbReference type="NCBI Taxonomy" id="2670375"/>
    <lineage>
        <taxon>Bacteria</taxon>
        <taxon>Pseudomonadati</taxon>
        <taxon>Pseudomonadota</taxon>
        <taxon>Alphaproteobacteria</taxon>
        <taxon>Hyphomicrobiales</taxon>
        <taxon>Notoacmeibacteraceae</taxon>
        <taxon>Notoacmeibacter</taxon>
    </lineage>
</organism>
<dbReference type="EMBL" id="RCWN01000001">
    <property type="protein sequence ID" value="RLQ87451.1"/>
    <property type="molecule type" value="Genomic_DNA"/>
</dbReference>
<gene>
    <name evidence="2" type="ORF">D8780_03750</name>
</gene>
<dbReference type="Gene3D" id="2.60.40.1880">
    <property type="entry name" value="Invasion associated locus B (IalB) protein"/>
    <property type="match status" value="1"/>
</dbReference>
<evidence type="ECO:0000313" key="3">
    <source>
        <dbReference type="Proteomes" id="UP000281094"/>
    </source>
</evidence>
<accession>A0A3L7JCZ6</accession>
<feature type="chain" id="PRO_5018018969" evidence="1">
    <location>
        <begin position="36"/>
        <end position="179"/>
    </location>
</feature>
<keyword evidence="1" id="KW-0732">Signal</keyword>
<dbReference type="Proteomes" id="UP000281094">
    <property type="component" value="Unassembled WGS sequence"/>
</dbReference>
<evidence type="ECO:0000313" key="2">
    <source>
        <dbReference type="EMBL" id="RLQ87451.1"/>
    </source>
</evidence>
<keyword evidence="3" id="KW-1185">Reference proteome</keyword>
<feature type="signal peptide" evidence="1">
    <location>
        <begin position="1"/>
        <end position="35"/>
    </location>
</feature>
<protein>
    <submittedName>
        <fullName evidence="2">Invasion associated locus B family protein</fullName>
    </submittedName>
</protein>
<dbReference type="InterPro" id="IPR038696">
    <property type="entry name" value="IalB_sf"/>
</dbReference>
<proteinExistence type="predicted"/>
<comment type="caution">
    <text evidence="2">The sequence shown here is derived from an EMBL/GenBank/DDBJ whole genome shotgun (WGS) entry which is preliminary data.</text>
</comment>
<dbReference type="Pfam" id="PF06776">
    <property type="entry name" value="IalB"/>
    <property type="match status" value="1"/>
</dbReference>
<evidence type="ECO:0000256" key="1">
    <source>
        <dbReference type="SAM" id="SignalP"/>
    </source>
</evidence>